<comment type="caution">
    <text evidence="3">The sequence shown here is derived from an EMBL/GenBank/DDBJ whole genome shotgun (WGS) entry which is preliminary data.</text>
</comment>
<gene>
    <name evidence="3" type="ORF">A1355_02150</name>
</gene>
<dbReference type="STRING" id="702114.A1355_02150"/>
<dbReference type="InterPro" id="IPR003675">
    <property type="entry name" value="Rce1/LyrA-like_dom"/>
</dbReference>
<keyword evidence="1" id="KW-1133">Transmembrane helix</keyword>
<dbReference type="RefSeq" id="WP_064026407.1">
    <property type="nucleotide sequence ID" value="NZ_LUUK01000078.1"/>
</dbReference>
<organism evidence="3 4">
    <name type="scientific">Methylomonas koyamae</name>
    <dbReference type="NCBI Taxonomy" id="702114"/>
    <lineage>
        <taxon>Bacteria</taxon>
        <taxon>Pseudomonadati</taxon>
        <taxon>Pseudomonadota</taxon>
        <taxon>Gammaproteobacteria</taxon>
        <taxon>Methylococcales</taxon>
        <taxon>Methylococcaceae</taxon>
        <taxon>Methylomonas</taxon>
    </lineage>
</organism>
<dbReference type="OrthoDB" id="118729at2"/>
<keyword evidence="1" id="KW-0812">Transmembrane</keyword>
<feature type="transmembrane region" description="Helical" evidence="1">
    <location>
        <begin position="12"/>
        <end position="32"/>
    </location>
</feature>
<evidence type="ECO:0000256" key="1">
    <source>
        <dbReference type="SAM" id="Phobius"/>
    </source>
</evidence>
<evidence type="ECO:0000259" key="2">
    <source>
        <dbReference type="Pfam" id="PF02517"/>
    </source>
</evidence>
<dbReference type="PANTHER" id="PTHR43592">
    <property type="entry name" value="CAAX AMINO TERMINAL PROTEASE"/>
    <property type="match status" value="1"/>
</dbReference>
<evidence type="ECO:0000313" key="3">
    <source>
        <dbReference type="EMBL" id="OAI22434.1"/>
    </source>
</evidence>
<feature type="transmembrane region" description="Helical" evidence="1">
    <location>
        <begin position="52"/>
        <end position="73"/>
    </location>
</feature>
<dbReference type="Proteomes" id="UP000077628">
    <property type="component" value="Unassembled WGS sequence"/>
</dbReference>
<dbReference type="GO" id="GO:0080120">
    <property type="term" value="P:CAAX-box protein maturation"/>
    <property type="evidence" value="ECO:0007669"/>
    <property type="project" value="UniProtKB-ARBA"/>
</dbReference>
<dbReference type="AlphaFoldDB" id="A0A177NXR2"/>
<dbReference type="PANTHER" id="PTHR43592:SF15">
    <property type="entry name" value="CAAX AMINO TERMINAL PROTEASE FAMILY PROTEIN"/>
    <property type="match status" value="1"/>
</dbReference>
<protein>
    <submittedName>
        <fullName evidence="3">Abortive infection protein</fullName>
    </submittedName>
</protein>
<feature type="transmembrane region" description="Helical" evidence="1">
    <location>
        <begin position="135"/>
        <end position="157"/>
    </location>
</feature>
<evidence type="ECO:0000313" key="4">
    <source>
        <dbReference type="Proteomes" id="UP000077628"/>
    </source>
</evidence>
<keyword evidence="1" id="KW-0472">Membrane</keyword>
<name>A0A177NXR2_9GAMM</name>
<dbReference type="Pfam" id="PF02517">
    <property type="entry name" value="Rce1-like"/>
    <property type="match status" value="1"/>
</dbReference>
<keyword evidence="4" id="KW-1185">Reference proteome</keyword>
<feature type="transmembrane region" description="Helical" evidence="1">
    <location>
        <begin position="169"/>
        <end position="188"/>
    </location>
</feature>
<feature type="domain" description="CAAX prenyl protease 2/Lysostaphin resistance protein A-like" evidence="2">
    <location>
        <begin position="94"/>
        <end position="182"/>
    </location>
</feature>
<dbReference type="GO" id="GO:0004175">
    <property type="term" value="F:endopeptidase activity"/>
    <property type="evidence" value="ECO:0007669"/>
    <property type="project" value="UniProtKB-ARBA"/>
</dbReference>
<dbReference type="EMBL" id="LUUK01000078">
    <property type="protein sequence ID" value="OAI22434.1"/>
    <property type="molecule type" value="Genomic_DNA"/>
</dbReference>
<proteinExistence type="predicted"/>
<accession>A0A177NXR2</accession>
<sequence length="199" mass="22117">MSDSIPPQDRFFRLACLFEAGLAPLAVLFGWLTDVDPFAGLAWSEPALANGLLATLPLLIVFFALQALEYPALRDIRELLLETLGARLVGRHWSDLLILAGLAGFGEEALFRGFLQPWLENRWGALPALWLSNTVFALAHAVTPLYAVLALLIGLYLGVLLDYGGERNLLMPMVAHAAYDFVAFVVILRDYRHRQLRSQ</sequence>
<reference evidence="4" key="1">
    <citation type="submission" date="2016-03" db="EMBL/GenBank/DDBJ databases">
        <authorList>
            <person name="Heylen K."/>
            <person name="De Vos P."/>
            <person name="Vekeman B."/>
        </authorList>
    </citation>
    <scope>NUCLEOTIDE SEQUENCE [LARGE SCALE GENOMIC DNA]</scope>
    <source>
        <strain evidence="4">R-45383</strain>
    </source>
</reference>